<dbReference type="Proteomes" id="UP000789375">
    <property type="component" value="Unassembled WGS sequence"/>
</dbReference>
<reference evidence="1" key="1">
    <citation type="submission" date="2021-06" db="EMBL/GenBank/DDBJ databases">
        <authorList>
            <person name="Kallberg Y."/>
            <person name="Tangrot J."/>
            <person name="Rosling A."/>
        </authorList>
    </citation>
    <scope>NUCLEOTIDE SEQUENCE</scope>
    <source>
        <strain evidence="1">87-6 pot B 2015</strain>
    </source>
</reference>
<dbReference type="AlphaFoldDB" id="A0A9N9IRP6"/>
<organism evidence="1 2">
    <name type="scientific">Funneliformis mosseae</name>
    <name type="common">Endomycorrhizal fungus</name>
    <name type="synonym">Glomus mosseae</name>
    <dbReference type="NCBI Taxonomy" id="27381"/>
    <lineage>
        <taxon>Eukaryota</taxon>
        <taxon>Fungi</taxon>
        <taxon>Fungi incertae sedis</taxon>
        <taxon>Mucoromycota</taxon>
        <taxon>Glomeromycotina</taxon>
        <taxon>Glomeromycetes</taxon>
        <taxon>Glomerales</taxon>
        <taxon>Glomeraceae</taxon>
        <taxon>Funneliformis</taxon>
    </lineage>
</organism>
<keyword evidence="2" id="KW-1185">Reference proteome</keyword>
<gene>
    <name evidence="1" type="ORF">FMOSSE_LOCUS16310</name>
</gene>
<protein>
    <submittedName>
        <fullName evidence="1">1070_t:CDS:1</fullName>
    </submittedName>
</protein>
<evidence type="ECO:0000313" key="2">
    <source>
        <dbReference type="Proteomes" id="UP000789375"/>
    </source>
</evidence>
<feature type="non-terminal residue" evidence="1">
    <location>
        <position position="43"/>
    </location>
</feature>
<feature type="non-terminal residue" evidence="1">
    <location>
        <position position="1"/>
    </location>
</feature>
<name>A0A9N9IRP6_FUNMO</name>
<comment type="caution">
    <text evidence="1">The sequence shown here is derived from an EMBL/GenBank/DDBJ whole genome shotgun (WGS) entry which is preliminary data.</text>
</comment>
<accession>A0A9N9IRP6</accession>
<evidence type="ECO:0000313" key="1">
    <source>
        <dbReference type="EMBL" id="CAG8744077.1"/>
    </source>
</evidence>
<sequence length="43" mass="4930">LTNPKLGKWGTTCPLMTLTISLSTDKAYFGYEQHTKLRFLIIQ</sequence>
<dbReference type="EMBL" id="CAJVPP010021997">
    <property type="protein sequence ID" value="CAG8744077.1"/>
    <property type="molecule type" value="Genomic_DNA"/>
</dbReference>
<proteinExistence type="predicted"/>